<evidence type="ECO:0000313" key="1">
    <source>
        <dbReference type="EMBL" id="ACH63213.1"/>
    </source>
</evidence>
<name>B5M1W4_RHEAU</name>
<organism evidence="1">
    <name type="scientific">Rheum australe</name>
    <name type="common">Himalayan rhubarb</name>
    <name type="synonym">Rheum emodi</name>
    <dbReference type="NCBI Taxonomy" id="284363"/>
    <lineage>
        <taxon>Eukaryota</taxon>
        <taxon>Viridiplantae</taxon>
        <taxon>Streptophyta</taxon>
        <taxon>Embryophyta</taxon>
        <taxon>Tracheophyta</taxon>
        <taxon>Spermatophyta</taxon>
        <taxon>Magnoliopsida</taxon>
        <taxon>eudicotyledons</taxon>
        <taxon>Gunneridae</taxon>
        <taxon>Pentapetalae</taxon>
        <taxon>Caryophyllales</taxon>
        <taxon>Polygonaceae</taxon>
        <taxon>Polygonoideae</taxon>
        <taxon>Rumiceae</taxon>
        <taxon>Rheum</taxon>
    </lineage>
</organism>
<sequence>MRSRAWTVAASMSAVEELKDQLGFCRWNHTLASLHLHARSNLKSLAQDADKLSSSRSTPVIATRVTETQKESLRTVMQLSCWLPS</sequence>
<reference evidence="1" key="1">
    <citation type="submission" date="2008-07" db="EMBL/GenBank/DDBJ databases">
        <authorList>
            <person name="Ghawana S."/>
            <person name="Kumar S."/>
            <person name="Ahuja P.S."/>
        </authorList>
    </citation>
    <scope>NUCLEOTIDE SEQUENCE</scope>
</reference>
<dbReference type="InterPro" id="IPR022251">
    <property type="entry name" value="DUF3774_wound-induced"/>
</dbReference>
<dbReference type="PANTHER" id="PTHR33090">
    <property type="entry name" value="DUF3774 DOMAIN PROTEIN-RELATED"/>
    <property type="match status" value="1"/>
</dbReference>
<accession>B5M1W4</accession>
<dbReference type="EMBL" id="EU931210">
    <property type="protein sequence ID" value="ACH63213.1"/>
    <property type="molecule type" value="mRNA"/>
</dbReference>
<dbReference type="AlphaFoldDB" id="B5M1W4"/>
<proteinExistence type="evidence at transcript level"/>
<dbReference type="Pfam" id="PF12609">
    <property type="entry name" value="DUF3774"/>
    <property type="match status" value="1"/>
</dbReference>
<protein>
    <submittedName>
        <fullName evidence="1">Wound-induced protein</fullName>
    </submittedName>
</protein>